<reference evidence="1" key="1">
    <citation type="submission" date="2020-06" db="EMBL/GenBank/DDBJ databases">
        <authorList>
            <person name="Li T."/>
            <person name="Hu X."/>
            <person name="Zhang T."/>
            <person name="Song X."/>
            <person name="Zhang H."/>
            <person name="Dai N."/>
            <person name="Sheng W."/>
            <person name="Hou X."/>
            <person name="Wei L."/>
        </authorList>
    </citation>
    <scope>NUCLEOTIDE SEQUENCE</scope>
    <source>
        <strain evidence="1">G02</strain>
        <tissue evidence="1">Leaf</tissue>
    </source>
</reference>
<protein>
    <submittedName>
        <fullName evidence="1">Uncharacterized protein</fullName>
    </submittedName>
</protein>
<reference evidence="1" key="2">
    <citation type="journal article" date="2024" name="Plant">
        <title>Genomic evolution and insights into agronomic trait innovations of Sesamum species.</title>
        <authorList>
            <person name="Miao H."/>
            <person name="Wang L."/>
            <person name="Qu L."/>
            <person name="Liu H."/>
            <person name="Sun Y."/>
            <person name="Le M."/>
            <person name="Wang Q."/>
            <person name="Wei S."/>
            <person name="Zheng Y."/>
            <person name="Lin W."/>
            <person name="Duan Y."/>
            <person name="Cao H."/>
            <person name="Xiong S."/>
            <person name="Wang X."/>
            <person name="Wei L."/>
            <person name="Li C."/>
            <person name="Ma Q."/>
            <person name="Ju M."/>
            <person name="Zhao R."/>
            <person name="Li G."/>
            <person name="Mu C."/>
            <person name="Tian Q."/>
            <person name="Mei H."/>
            <person name="Zhang T."/>
            <person name="Gao T."/>
            <person name="Zhang H."/>
        </authorList>
    </citation>
    <scope>NUCLEOTIDE SEQUENCE</scope>
    <source>
        <strain evidence="1">G02</strain>
    </source>
</reference>
<organism evidence="1">
    <name type="scientific">Sesamum radiatum</name>
    <name type="common">Black benniseed</name>
    <dbReference type="NCBI Taxonomy" id="300843"/>
    <lineage>
        <taxon>Eukaryota</taxon>
        <taxon>Viridiplantae</taxon>
        <taxon>Streptophyta</taxon>
        <taxon>Embryophyta</taxon>
        <taxon>Tracheophyta</taxon>
        <taxon>Spermatophyta</taxon>
        <taxon>Magnoliopsida</taxon>
        <taxon>eudicotyledons</taxon>
        <taxon>Gunneridae</taxon>
        <taxon>Pentapetalae</taxon>
        <taxon>asterids</taxon>
        <taxon>lamiids</taxon>
        <taxon>Lamiales</taxon>
        <taxon>Pedaliaceae</taxon>
        <taxon>Sesamum</taxon>
    </lineage>
</organism>
<proteinExistence type="predicted"/>
<accession>A0AAW2P392</accession>
<evidence type="ECO:0000313" key="1">
    <source>
        <dbReference type="EMBL" id="KAL0349803.1"/>
    </source>
</evidence>
<dbReference type="AlphaFoldDB" id="A0AAW2P392"/>
<sequence length="62" mass="7067">MFYCCIERGVDVHDAVAPDGYYACRLPEEMGGDRVEYWKVEPVDSLSYSDQINRALGPDQVH</sequence>
<comment type="caution">
    <text evidence="1">The sequence shown here is derived from an EMBL/GenBank/DDBJ whole genome shotgun (WGS) entry which is preliminary data.</text>
</comment>
<name>A0AAW2P392_SESRA</name>
<gene>
    <name evidence="1" type="ORF">Sradi_4129500</name>
</gene>
<dbReference type="EMBL" id="JACGWJ010000018">
    <property type="protein sequence ID" value="KAL0349803.1"/>
    <property type="molecule type" value="Genomic_DNA"/>
</dbReference>